<dbReference type="GO" id="GO:0005737">
    <property type="term" value="C:cytoplasm"/>
    <property type="evidence" value="ECO:0007669"/>
    <property type="project" value="TreeGrafter"/>
</dbReference>
<dbReference type="Proteomes" id="UP000034071">
    <property type="component" value="Chromosome"/>
</dbReference>
<dbReference type="KEGG" id="kge:TQ33_0524"/>
<evidence type="ECO:0000313" key="4">
    <source>
        <dbReference type="EMBL" id="AKE51506.1"/>
    </source>
</evidence>
<name>A0A0F6RBV9_9GAMM</name>
<dbReference type="InterPro" id="IPR029063">
    <property type="entry name" value="SAM-dependent_MTases_sf"/>
</dbReference>
<accession>A0A0F6RBV9</accession>
<proteinExistence type="inferred from homology"/>
<dbReference type="OrthoDB" id="9810066at2"/>
<dbReference type="PATRIC" id="fig|914150.5.peg.533"/>
<protein>
    <recommendedName>
        <fullName evidence="2">Protein-L-isoaspartate O-methyltransferase</fullName>
    </recommendedName>
    <alternativeName>
        <fullName evidence="3">Protein L-isoaspartyl methyltransferase</fullName>
    </alternativeName>
</protein>
<dbReference type="RefSeq" id="WP_046560691.1">
    <property type="nucleotide sequence ID" value="NZ_CP010975.1"/>
</dbReference>
<evidence type="ECO:0000256" key="1">
    <source>
        <dbReference type="ARBA" id="ARBA00005369"/>
    </source>
</evidence>
<organism evidence="4 5">
    <name type="scientific">Kangiella geojedonensis</name>
    <dbReference type="NCBI Taxonomy" id="914150"/>
    <lineage>
        <taxon>Bacteria</taxon>
        <taxon>Pseudomonadati</taxon>
        <taxon>Pseudomonadota</taxon>
        <taxon>Gammaproteobacteria</taxon>
        <taxon>Kangiellales</taxon>
        <taxon>Kangiellaceae</taxon>
        <taxon>Kangiella</taxon>
    </lineage>
</organism>
<dbReference type="SUPFAM" id="SSF53335">
    <property type="entry name" value="S-adenosyl-L-methionine-dependent methyltransferases"/>
    <property type="match status" value="1"/>
</dbReference>
<dbReference type="STRING" id="914150.TQ33_0524"/>
<reference evidence="4 5" key="1">
    <citation type="submission" date="2015-02" db="EMBL/GenBank/DDBJ databases">
        <title>Complete genome sequence of Kangiella geojedonensis strain YCS-5T.</title>
        <authorList>
            <person name="Kim K.M."/>
        </authorList>
    </citation>
    <scope>NUCLEOTIDE SEQUENCE [LARGE SCALE GENOMIC DNA]</scope>
    <source>
        <strain evidence="4 5">YCS-5</strain>
    </source>
</reference>
<evidence type="ECO:0000256" key="2">
    <source>
        <dbReference type="ARBA" id="ARBA00013346"/>
    </source>
</evidence>
<dbReference type="CDD" id="cd02440">
    <property type="entry name" value="AdoMet_MTases"/>
    <property type="match status" value="1"/>
</dbReference>
<keyword evidence="4" id="KW-0808">Transferase</keyword>
<comment type="similarity">
    <text evidence="1">Belongs to the methyltransferase superfamily. L-isoaspartyl/D-aspartyl protein methyltransferase family.</text>
</comment>
<dbReference type="AlphaFoldDB" id="A0A0F6RBV9"/>
<gene>
    <name evidence="4" type="ORF">TQ33_0524</name>
</gene>
<sequence>MTSAATDFEIARHNMVEQQIRPWNVLDQRVLDKIHGLARDRFVPKRFRPIAYADTQISIGHSQIMMTPKEEARMLQALAIKPTDTALEIGTGTGYCTALLASLAEKVYSVDIIEEFVEKASKITEELGLTNIEFEEGDAVNGWPHHKPYDVIAITGSYYQLPEQYLAHLKVGGRLFCVTGTEPAMKAQLVTRLGEDEWHYESLYETVIPSLINSKPKPQFDF</sequence>
<evidence type="ECO:0000313" key="5">
    <source>
        <dbReference type="Proteomes" id="UP000034071"/>
    </source>
</evidence>
<dbReference type="Pfam" id="PF01135">
    <property type="entry name" value="PCMT"/>
    <property type="match status" value="1"/>
</dbReference>
<dbReference type="InterPro" id="IPR000682">
    <property type="entry name" value="PCMT"/>
</dbReference>
<dbReference type="GO" id="GO:0032259">
    <property type="term" value="P:methylation"/>
    <property type="evidence" value="ECO:0007669"/>
    <property type="project" value="UniProtKB-KW"/>
</dbReference>
<keyword evidence="5" id="KW-1185">Reference proteome</keyword>
<dbReference type="PANTHER" id="PTHR11579">
    <property type="entry name" value="PROTEIN-L-ISOASPARTATE O-METHYLTRANSFERASE"/>
    <property type="match status" value="1"/>
</dbReference>
<dbReference type="HOGENOM" id="CLU_055432_2_1_6"/>
<dbReference type="EMBL" id="CP010975">
    <property type="protein sequence ID" value="AKE51506.1"/>
    <property type="molecule type" value="Genomic_DNA"/>
</dbReference>
<dbReference type="Gene3D" id="3.40.50.150">
    <property type="entry name" value="Vaccinia Virus protein VP39"/>
    <property type="match status" value="1"/>
</dbReference>
<dbReference type="PANTHER" id="PTHR11579:SF18">
    <property type="entry name" value="PROTEIN-L-ISOASPARTATE O-METHYLTRANSFERASE"/>
    <property type="match status" value="1"/>
</dbReference>
<keyword evidence="4" id="KW-0489">Methyltransferase</keyword>
<evidence type="ECO:0000256" key="3">
    <source>
        <dbReference type="ARBA" id="ARBA00030757"/>
    </source>
</evidence>
<dbReference type="GO" id="GO:0004719">
    <property type="term" value="F:protein-L-isoaspartate (D-aspartate) O-methyltransferase activity"/>
    <property type="evidence" value="ECO:0007669"/>
    <property type="project" value="InterPro"/>
</dbReference>